<dbReference type="AlphaFoldDB" id="A0AAV7J9P5"/>
<protein>
    <submittedName>
        <fullName evidence="2">Uncharacterized protein</fullName>
    </submittedName>
</protein>
<organism evidence="2 3">
    <name type="scientific">Cotesia glomerata</name>
    <name type="common">Lepidopteran parasitic wasp</name>
    <name type="synonym">Apanteles glomeratus</name>
    <dbReference type="NCBI Taxonomy" id="32391"/>
    <lineage>
        <taxon>Eukaryota</taxon>
        <taxon>Metazoa</taxon>
        <taxon>Ecdysozoa</taxon>
        <taxon>Arthropoda</taxon>
        <taxon>Hexapoda</taxon>
        <taxon>Insecta</taxon>
        <taxon>Pterygota</taxon>
        <taxon>Neoptera</taxon>
        <taxon>Endopterygota</taxon>
        <taxon>Hymenoptera</taxon>
        <taxon>Apocrita</taxon>
        <taxon>Ichneumonoidea</taxon>
        <taxon>Braconidae</taxon>
        <taxon>Microgastrinae</taxon>
        <taxon>Cotesia</taxon>
    </lineage>
</organism>
<sequence length="70" mass="7667">MLKNAETWPKSFGSGGCANAPHKYGWLIDTKPIPDTPQPDTRFKTSNSDFNNTDTILLQVSTTIGQGLNK</sequence>
<comment type="caution">
    <text evidence="2">The sequence shown here is derived from an EMBL/GenBank/DDBJ whole genome shotgun (WGS) entry which is preliminary data.</text>
</comment>
<evidence type="ECO:0000313" key="2">
    <source>
        <dbReference type="EMBL" id="KAH0568377.1"/>
    </source>
</evidence>
<feature type="region of interest" description="Disordered" evidence="1">
    <location>
        <begin position="30"/>
        <end position="49"/>
    </location>
</feature>
<gene>
    <name evidence="2" type="ORF">KQX54_020578</name>
</gene>
<dbReference type="EMBL" id="JAHXZJ010000001">
    <property type="protein sequence ID" value="KAH0568377.1"/>
    <property type="molecule type" value="Genomic_DNA"/>
</dbReference>
<evidence type="ECO:0000256" key="1">
    <source>
        <dbReference type="SAM" id="MobiDB-lite"/>
    </source>
</evidence>
<proteinExistence type="predicted"/>
<name>A0AAV7J9P5_COTGL</name>
<reference evidence="2 3" key="1">
    <citation type="journal article" date="2021" name="J. Hered.">
        <title>A chromosome-level genome assembly of the parasitoid wasp, Cotesia glomerata (Hymenoptera: Braconidae).</title>
        <authorList>
            <person name="Pinto B.J."/>
            <person name="Weis J.J."/>
            <person name="Gamble T."/>
            <person name="Ode P.J."/>
            <person name="Paul R."/>
            <person name="Zaspel J.M."/>
        </authorList>
    </citation>
    <scope>NUCLEOTIDE SEQUENCE [LARGE SCALE GENOMIC DNA]</scope>
    <source>
        <strain evidence="2">CgM1</strain>
    </source>
</reference>
<keyword evidence="3" id="KW-1185">Reference proteome</keyword>
<accession>A0AAV7J9P5</accession>
<dbReference type="Proteomes" id="UP000826195">
    <property type="component" value="Unassembled WGS sequence"/>
</dbReference>
<evidence type="ECO:0000313" key="3">
    <source>
        <dbReference type="Proteomes" id="UP000826195"/>
    </source>
</evidence>